<evidence type="ECO:0008006" key="4">
    <source>
        <dbReference type="Google" id="ProtNLM"/>
    </source>
</evidence>
<evidence type="ECO:0000313" key="3">
    <source>
        <dbReference type="Proteomes" id="UP000580910"/>
    </source>
</evidence>
<dbReference type="EMBL" id="JACGXA010000001">
    <property type="protein sequence ID" value="MBA8804630.1"/>
    <property type="molecule type" value="Genomic_DNA"/>
</dbReference>
<gene>
    <name evidence="2" type="ORF">FB382_002921</name>
</gene>
<feature type="chain" id="PRO_5031432613" description="Right handed beta helix region" evidence="1">
    <location>
        <begin position="28"/>
        <end position="413"/>
    </location>
</feature>
<accession>A0A7W3PAD9</accession>
<evidence type="ECO:0000256" key="1">
    <source>
        <dbReference type="SAM" id="SignalP"/>
    </source>
</evidence>
<keyword evidence="1" id="KW-0732">Signal</keyword>
<comment type="caution">
    <text evidence="2">The sequence shown here is derived from an EMBL/GenBank/DDBJ whole genome shotgun (WGS) entry which is preliminary data.</text>
</comment>
<reference evidence="2 3" key="1">
    <citation type="submission" date="2020-07" db="EMBL/GenBank/DDBJ databases">
        <title>Sequencing the genomes of 1000 actinobacteria strains.</title>
        <authorList>
            <person name="Klenk H.-P."/>
        </authorList>
    </citation>
    <scope>NUCLEOTIDE SEQUENCE [LARGE SCALE GENOMIC DNA]</scope>
    <source>
        <strain evidence="2 3">DSM 21349</strain>
    </source>
</reference>
<sequence length="413" mass="43194">MPQIKTVLGAALTSASLAALVVPAAHAAAPSGPVPASASTAAASSGVTLAVRRQVSNVVPVVARVHLPDGAPAGRVVVRRDGSVVASAPVAAGASGVRVEMPRLRHVGDHALRAVFRPDGAGPLRSPVVTVTSRAGCAWSPHLCGFADRTNTGPRRDVTLRDVPGDITHGPGWHVDSRGWIEVDGADAVVRGIRTSLQLSISGDNAVVEDSVLAVPGDKYAVQLRHAEGVVVRRNLIRGGGTSPAQRLGCAIRDIYGDIRDLKLVGNEIKWSSTGIQVGSGLIARNYIHDFGLADGDHVNGLTSNGSTVPMTVRDNTILNQFEQTDAVSLFQDFGLEANRVISHNLLGGGGYSVYGGEGGYGTTHDIRITDNRFTRTLFRRGGYYGPVAHFEDHGAGNEFSGNVWDGSGDPVR</sequence>
<proteinExistence type="predicted"/>
<feature type="signal peptide" evidence="1">
    <location>
        <begin position="1"/>
        <end position="27"/>
    </location>
</feature>
<dbReference type="Proteomes" id="UP000580910">
    <property type="component" value="Unassembled WGS sequence"/>
</dbReference>
<dbReference type="AlphaFoldDB" id="A0A7W3PAD9"/>
<dbReference type="RefSeq" id="WP_182540287.1">
    <property type="nucleotide sequence ID" value="NZ_JACGXA010000001.1"/>
</dbReference>
<keyword evidence="3" id="KW-1185">Reference proteome</keyword>
<dbReference type="InterPro" id="IPR011050">
    <property type="entry name" value="Pectin_lyase_fold/virulence"/>
</dbReference>
<protein>
    <recommendedName>
        <fullName evidence="4">Right handed beta helix region</fullName>
    </recommendedName>
</protein>
<evidence type="ECO:0000313" key="2">
    <source>
        <dbReference type="EMBL" id="MBA8804630.1"/>
    </source>
</evidence>
<name>A0A7W3PAD9_9ACTN</name>
<organism evidence="2 3">
    <name type="scientific">Nocardioides ginsengisegetis</name>
    <dbReference type="NCBI Taxonomy" id="661491"/>
    <lineage>
        <taxon>Bacteria</taxon>
        <taxon>Bacillati</taxon>
        <taxon>Actinomycetota</taxon>
        <taxon>Actinomycetes</taxon>
        <taxon>Propionibacteriales</taxon>
        <taxon>Nocardioidaceae</taxon>
        <taxon>Nocardioides</taxon>
    </lineage>
</organism>
<dbReference type="SUPFAM" id="SSF51126">
    <property type="entry name" value="Pectin lyase-like"/>
    <property type="match status" value="1"/>
</dbReference>